<keyword evidence="7 8" id="KW-0472">Membrane</keyword>
<dbReference type="Pfam" id="PF25539">
    <property type="entry name" value="Bestrophin_2"/>
    <property type="match status" value="1"/>
</dbReference>
<evidence type="ECO:0000256" key="5">
    <source>
        <dbReference type="ARBA" id="ARBA00022989"/>
    </source>
</evidence>
<evidence type="ECO:0000256" key="7">
    <source>
        <dbReference type="ARBA" id="ARBA00023136"/>
    </source>
</evidence>
<dbReference type="Proteomes" id="UP000239899">
    <property type="component" value="Unassembled WGS sequence"/>
</dbReference>
<dbReference type="GO" id="GO:0005886">
    <property type="term" value="C:plasma membrane"/>
    <property type="evidence" value="ECO:0007669"/>
    <property type="project" value="UniProtKB-SubCell"/>
</dbReference>
<feature type="transmembrane region" description="Helical" evidence="8">
    <location>
        <begin position="290"/>
        <end position="309"/>
    </location>
</feature>
<dbReference type="GO" id="GO:0016829">
    <property type="term" value="F:lyase activity"/>
    <property type="evidence" value="ECO:0007669"/>
    <property type="project" value="UniProtKB-KW"/>
</dbReference>
<dbReference type="OrthoDB" id="513608at2759"/>
<dbReference type="GO" id="GO:0005254">
    <property type="term" value="F:chloride channel activity"/>
    <property type="evidence" value="ECO:0007669"/>
    <property type="project" value="InterPro"/>
</dbReference>
<keyword evidence="10" id="KW-1185">Reference proteome</keyword>
<evidence type="ECO:0000256" key="1">
    <source>
        <dbReference type="ARBA" id="ARBA00004651"/>
    </source>
</evidence>
<protein>
    <submittedName>
        <fullName evidence="9">Deoxyribodipyrimidine photo-lyase</fullName>
    </submittedName>
</protein>
<feature type="transmembrane region" description="Helical" evidence="8">
    <location>
        <begin position="263"/>
        <end position="284"/>
    </location>
</feature>
<keyword evidence="4 8" id="KW-0812">Transmembrane</keyword>
<evidence type="ECO:0000256" key="3">
    <source>
        <dbReference type="ARBA" id="ARBA00022475"/>
    </source>
</evidence>
<dbReference type="InterPro" id="IPR044669">
    <property type="entry name" value="YneE/VCCN1/2-like"/>
</dbReference>
<evidence type="ECO:0000256" key="2">
    <source>
        <dbReference type="ARBA" id="ARBA00022448"/>
    </source>
</evidence>
<evidence type="ECO:0000313" key="9">
    <source>
        <dbReference type="EMBL" id="PRW33999.1"/>
    </source>
</evidence>
<keyword evidence="6" id="KW-0406">Ion transport</keyword>
<dbReference type="EMBL" id="LHPG02000015">
    <property type="protein sequence ID" value="PRW33999.1"/>
    <property type="molecule type" value="Genomic_DNA"/>
</dbReference>
<proteinExistence type="predicted"/>
<dbReference type="PANTHER" id="PTHR33281:SF19">
    <property type="entry name" value="VOLTAGE-DEPENDENT ANION CHANNEL-FORMING PROTEIN YNEE"/>
    <property type="match status" value="1"/>
</dbReference>
<reference evidence="9 10" key="1">
    <citation type="journal article" date="2018" name="Plant J.">
        <title>Genome sequences of Chlorella sorokiniana UTEX 1602 and Micractinium conductrix SAG 241.80: implications to maltose excretion by a green alga.</title>
        <authorList>
            <person name="Arriola M.B."/>
            <person name="Velmurugan N."/>
            <person name="Zhang Y."/>
            <person name="Plunkett M.H."/>
            <person name="Hondzo H."/>
            <person name="Barney B.M."/>
        </authorList>
    </citation>
    <scope>NUCLEOTIDE SEQUENCE [LARGE SCALE GENOMIC DNA]</scope>
    <source>
        <strain evidence="10">UTEX 1602</strain>
    </source>
</reference>
<comment type="caution">
    <text evidence="9">The sequence shown here is derived from an EMBL/GenBank/DDBJ whole genome shotgun (WGS) entry which is preliminary data.</text>
</comment>
<dbReference type="PANTHER" id="PTHR33281">
    <property type="entry name" value="UPF0187 PROTEIN YNEE"/>
    <property type="match status" value="1"/>
</dbReference>
<sequence length="365" mass="41444">MGRILGREKVEKAAERPWWSPVALYMRAFVTSRPDPNAIWKKSDWEHYHSSQRFIDALFCYLGSPSHILWNVRWPLLSILAATCLCILYGIKVEPWGLPTWQNGDDYRLSFQLCSFALSLILSFRVKLGYDRWWLARQQFGNLRTGACTLACMARNYLHQKHPALADEFVRWGVVWLYAIKQTIDYAPQLDAPAAALLTEEELAVCTTSHKPRQLAAFKMQHLLAEAEPLIPHSVMLSMLDQWGAAFRAAGDIGRLRHQPGPVGVSMLCTGFAFIWLLLLNLTYTDGASVDSFAILLPGFFMAMLILGVDEVASQLEDPWRLLPIQALVDIGMKDMQAMVSEHEAWRKLWPPAAKKEERVDGLDS</sequence>
<keyword evidence="3" id="KW-1003">Cell membrane</keyword>
<organism evidence="9 10">
    <name type="scientific">Chlorella sorokiniana</name>
    <name type="common">Freshwater green alga</name>
    <dbReference type="NCBI Taxonomy" id="3076"/>
    <lineage>
        <taxon>Eukaryota</taxon>
        <taxon>Viridiplantae</taxon>
        <taxon>Chlorophyta</taxon>
        <taxon>core chlorophytes</taxon>
        <taxon>Trebouxiophyceae</taxon>
        <taxon>Chlorellales</taxon>
        <taxon>Chlorellaceae</taxon>
        <taxon>Chlorella clade</taxon>
        <taxon>Chlorella</taxon>
    </lineage>
</organism>
<comment type="subcellular location">
    <subcellularLocation>
        <location evidence="1">Cell membrane</location>
        <topology evidence="1">Multi-pass membrane protein</topology>
    </subcellularLocation>
</comment>
<dbReference type="AlphaFoldDB" id="A0A2P6TIA5"/>
<evidence type="ECO:0000313" key="10">
    <source>
        <dbReference type="Proteomes" id="UP000239899"/>
    </source>
</evidence>
<evidence type="ECO:0000256" key="4">
    <source>
        <dbReference type="ARBA" id="ARBA00022692"/>
    </source>
</evidence>
<keyword evidence="5 8" id="KW-1133">Transmembrane helix</keyword>
<name>A0A2P6TIA5_CHLSO</name>
<keyword evidence="2" id="KW-0813">Transport</keyword>
<evidence type="ECO:0000256" key="6">
    <source>
        <dbReference type="ARBA" id="ARBA00023065"/>
    </source>
</evidence>
<accession>A0A2P6TIA5</accession>
<evidence type="ECO:0000256" key="8">
    <source>
        <dbReference type="SAM" id="Phobius"/>
    </source>
</evidence>
<gene>
    <name evidence="9" type="ORF">C2E21_7352</name>
</gene>